<feature type="domain" description="Inhibitor I9" evidence="3">
    <location>
        <begin position="9"/>
        <end position="54"/>
    </location>
</feature>
<evidence type="ECO:0000259" key="3">
    <source>
        <dbReference type="Pfam" id="PF05922"/>
    </source>
</evidence>
<proteinExistence type="inferred from homology"/>
<protein>
    <submittedName>
        <fullName evidence="4">Subtilisin-like protease SBT1.6</fullName>
    </submittedName>
</protein>
<comment type="similarity">
    <text evidence="1">Belongs to the peptidase S8 family.</text>
</comment>
<dbReference type="OrthoDB" id="206201at2759"/>
<evidence type="ECO:0000256" key="1">
    <source>
        <dbReference type="ARBA" id="ARBA00011073"/>
    </source>
</evidence>
<keyword evidence="4" id="KW-0645">Protease</keyword>
<dbReference type="GO" id="GO:0006508">
    <property type="term" value="P:proteolysis"/>
    <property type="evidence" value="ECO:0007669"/>
    <property type="project" value="UniProtKB-KW"/>
</dbReference>
<dbReference type="AlphaFoldDB" id="A0A1E5V7X8"/>
<organism evidence="4 5">
    <name type="scientific">Dichanthelium oligosanthes</name>
    <dbReference type="NCBI Taxonomy" id="888268"/>
    <lineage>
        <taxon>Eukaryota</taxon>
        <taxon>Viridiplantae</taxon>
        <taxon>Streptophyta</taxon>
        <taxon>Embryophyta</taxon>
        <taxon>Tracheophyta</taxon>
        <taxon>Spermatophyta</taxon>
        <taxon>Magnoliopsida</taxon>
        <taxon>Liliopsida</taxon>
        <taxon>Poales</taxon>
        <taxon>Poaceae</taxon>
        <taxon>PACMAD clade</taxon>
        <taxon>Panicoideae</taxon>
        <taxon>Panicodae</taxon>
        <taxon>Paniceae</taxon>
        <taxon>Dichantheliinae</taxon>
        <taxon>Dichanthelium</taxon>
    </lineage>
</organism>
<accession>A0A1E5V7X8</accession>
<dbReference type="InterPro" id="IPR036852">
    <property type="entry name" value="Peptidase_S8/S53_dom_sf"/>
</dbReference>
<evidence type="ECO:0000256" key="2">
    <source>
        <dbReference type="ARBA" id="ARBA00022729"/>
    </source>
</evidence>
<dbReference type="PANTHER" id="PTHR10795">
    <property type="entry name" value="PROPROTEIN CONVERTASE SUBTILISIN/KEXIN"/>
    <property type="match status" value="1"/>
</dbReference>
<dbReference type="Proteomes" id="UP000095767">
    <property type="component" value="Unassembled WGS sequence"/>
</dbReference>
<name>A0A1E5V7X8_9POAL</name>
<dbReference type="InterPro" id="IPR045051">
    <property type="entry name" value="SBT"/>
</dbReference>
<evidence type="ECO:0000313" key="5">
    <source>
        <dbReference type="Proteomes" id="UP000095767"/>
    </source>
</evidence>
<dbReference type="InterPro" id="IPR037045">
    <property type="entry name" value="S8pro/Inhibitor_I9_sf"/>
</dbReference>
<dbReference type="STRING" id="888268.A0A1E5V7X8"/>
<sequence length="158" mass="17439">MATLSLATSPERVFYVYDTVMHGFTAELTDDEAWRLSDAPVVSGVYKDTVVHLHTTRSPGFLSLDKDFSIWPDTGFGDGVIIDFVDTDIWLESASFNDSGLGPVRPTWKGLCDDGEHFNASMCNNKLVGAGFFTAGPLDPRRWEKKENALTGSQADER</sequence>
<reference evidence="4 5" key="1">
    <citation type="submission" date="2016-09" db="EMBL/GenBank/DDBJ databases">
        <title>The draft genome of Dichanthelium oligosanthes: A C3 panicoid grass species.</title>
        <authorList>
            <person name="Studer A.J."/>
            <person name="Schnable J.C."/>
            <person name="Brutnell T.P."/>
        </authorList>
    </citation>
    <scope>NUCLEOTIDE SEQUENCE [LARGE SCALE GENOMIC DNA]</scope>
    <source>
        <strain evidence="5">cv. Kellogg 1175</strain>
        <tissue evidence="4">Leaf</tissue>
    </source>
</reference>
<keyword evidence="5" id="KW-1185">Reference proteome</keyword>
<dbReference type="EMBL" id="LWDX02048371">
    <property type="protein sequence ID" value="OEL21252.1"/>
    <property type="molecule type" value="Genomic_DNA"/>
</dbReference>
<dbReference type="SUPFAM" id="SSF52743">
    <property type="entry name" value="Subtilisin-like"/>
    <property type="match status" value="1"/>
</dbReference>
<dbReference type="GO" id="GO:0004252">
    <property type="term" value="F:serine-type endopeptidase activity"/>
    <property type="evidence" value="ECO:0007669"/>
    <property type="project" value="InterPro"/>
</dbReference>
<dbReference type="Gene3D" id="3.30.70.80">
    <property type="entry name" value="Peptidase S8 propeptide/proteinase inhibitor I9"/>
    <property type="match status" value="1"/>
</dbReference>
<gene>
    <name evidence="4" type="ORF">BAE44_0017730</name>
</gene>
<dbReference type="InterPro" id="IPR010259">
    <property type="entry name" value="S8pro/Inhibitor_I9"/>
</dbReference>
<keyword evidence="4" id="KW-0378">Hydrolase</keyword>
<dbReference type="Pfam" id="PF05922">
    <property type="entry name" value="Inhibitor_I9"/>
    <property type="match status" value="1"/>
</dbReference>
<keyword evidence="2" id="KW-0732">Signal</keyword>
<evidence type="ECO:0000313" key="4">
    <source>
        <dbReference type="EMBL" id="OEL21252.1"/>
    </source>
</evidence>
<dbReference type="Gene3D" id="3.40.50.200">
    <property type="entry name" value="Peptidase S8/S53 domain"/>
    <property type="match status" value="1"/>
</dbReference>
<comment type="caution">
    <text evidence="4">The sequence shown here is derived from an EMBL/GenBank/DDBJ whole genome shotgun (WGS) entry which is preliminary data.</text>
</comment>